<comment type="similarity">
    <text evidence="10">Belongs to the ApbE family.</text>
</comment>
<comment type="cofactor">
    <cofactor evidence="11">
        <name>Mg(2+)</name>
        <dbReference type="ChEBI" id="CHEBI:18420"/>
    </cofactor>
    <cofactor evidence="11">
        <name>Mn(2+)</name>
        <dbReference type="ChEBI" id="CHEBI:29035"/>
    </cofactor>
    <text evidence="11">Magnesium. Can also use manganese.</text>
</comment>
<keyword evidence="4 10" id="KW-0808">Transferase</keyword>
<dbReference type="PANTHER" id="PTHR30040:SF2">
    <property type="entry name" value="FAD:PROTEIN FMN TRANSFERASE"/>
    <property type="match status" value="1"/>
</dbReference>
<evidence type="ECO:0000256" key="8">
    <source>
        <dbReference type="ARBA" id="ARBA00031306"/>
    </source>
</evidence>
<comment type="catalytic activity">
    <reaction evidence="9 10">
        <text>L-threonyl-[protein] + FAD = FMN-L-threonyl-[protein] + AMP + H(+)</text>
        <dbReference type="Rhea" id="RHEA:36847"/>
        <dbReference type="Rhea" id="RHEA-COMP:11060"/>
        <dbReference type="Rhea" id="RHEA-COMP:11061"/>
        <dbReference type="ChEBI" id="CHEBI:15378"/>
        <dbReference type="ChEBI" id="CHEBI:30013"/>
        <dbReference type="ChEBI" id="CHEBI:57692"/>
        <dbReference type="ChEBI" id="CHEBI:74257"/>
        <dbReference type="ChEBI" id="CHEBI:456215"/>
        <dbReference type="EC" id="2.7.1.180"/>
    </reaction>
</comment>
<evidence type="ECO:0000313" key="13">
    <source>
        <dbReference type="EMBL" id="QOR62425.1"/>
    </source>
</evidence>
<feature type="binding site" evidence="11">
    <location>
        <position position="155"/>
    </location>
    <ligand>
        <name>Mg(2+)</name>
        <dbReference type="ChEBI" id="CHEBI:18420"/>
    </ligand>
</feature>
<dbReference type="InterPro" id="IPR024932">
    <property type="entry name" value="ApbE"/>
</dbReference>
<dbReference type="PIRSF" id="PIRSF006268">
    <property type="entry name" value="ApbE"/>
    <property type="match status" value="1"/>
</dbReference>
<evidence type="ECO:0000256" key="12">
    <source>
        <dbReference type="SAM" id="MobiDB-lite"/>
    </source>
</evidence>
<keyword evidence="6 10" id="KW-0274">FAD</keyword>
<dbReference type="PANTHER" id="PTHR30040">
    <property type="entry name" value="THIAMINE BIOSYNTHESIS LIPOPROTEIN APBE"/>
    <property type="match status" value="1"/>
</dbReference>
<keyword evidence="7 10" id="KW-0460">Magnesium</keyword>
<feature type="binding site" evidence="11">
    <location>
        <position position="261"/>
    </location>
    <ligand>
        <name>Mg(2+)</name>
        <dbReference type="ChEBI" id="CHEBI:18420"/>
    </ligand>
</feature>
<dbReference type="KEGG" id="sinu:IMZ28_02815"/>
<evidence type="ECO:0000256" key="2">
    <source>
        <dbReference type="ARBA" id="ARBA00016337"/>
    </source>
</evidence>
<dbReference type="EC" id="2.7.1.180" evidence="1 10"/>
<dbReference type="GO" id="GO:0046872">
    <property type="term" value="F:metal ion binding"/>
    <property type="evidence" value="ECO:0007669"/>
    <property type="project" value="UniProtKB-UniRule"/>
</dbReference>
<feature type="region of interest" description="Disordered" evidence="12">
    <location>
        <begin position="318"/>
        <end position="348"/>
    </location>
</feature>
<evidence type="ECO:0000256" key="3">
    <source>
        <dbReference type="ARBA" id="ARBA00022630"/>
    </source>
</evidence>
<evidence type="ECO:0000256" key="10">
    <source>
        <dbReference type="PIRNR" id="PIRNR006268"/>
    </source>
</evidence>
<dbReference type="Proteomes" id="UP000595074">
    <property type="component" value="Chromosome"/>
</dbReference>
<organism evidence="13 14">
    <name type="scientific">Sulfurovum indicum</name>
    <dbReference type="NCBI Taxonomy" id="2779528"/>
    <lineage>
        <taxon>Bacteria</taxon>
        <taxon>Pseudomonadati</taxon>
        <taxon>Campylobacterota</taxon>
        <taxon>Epsilonproteobacteria</taxon>
        <taxon>Campylobacterales</taxon>
        <taxon>Sulfurovaceae</taxon>
        <taxon>Sulfurovum</taxon>
    </lineage>
</organism>
<evidence type="ECO:0000313" key="14">
    <source>
        <dbReference type="Proteomes" id="UP000595074"/>
    </source>
</evidence>
<accession>A0A7M1S4S9</accession>
<evidence type="ECO:0000256" key="9">
    <source>
        <dbReference type="ARBA" id="ARBA00048540"/>
    </source>
</evidence>
<evidence type="ECO:0000256" key="11">
    <source>
        <dbReference type="PIRSR" id="PIRSR006268-2"/>
    </source>
</evidence>
<proteinExistence type="inferred from homology"/>
<dbReference type="GO" id="GO:0016740">
    <property type="term" value="F:transferase activity"/>
    <property type="evidence" value="ECO:0007669"/>
    <property type="project" value="UniProtKB-UniRule"/>
</dbReference>
<sequence length="348" mass="38562">MKKTLLLLFMLSLLKAEEMQQRIRMLMGTYVTVTLPASKTTFISSIFEHIAQIEHSLSTYDADAVLYNLNQHHKVPYDAHLAEALRLSKQYYAETGGYFDVTIGSVTKGLYHFGEQKTYSPSSAQLQKALRNIKGIHIGKEELRSDEGIVIDLGGIGKGFSADKAAVYLLEHNVTRGIIALSGDIRCLGSCEIALQSPFSEQAFALVRSKVSDLSVSTSGTYRRYAAKKSEHHLINPKTASQGKAFISVSLFTRAHNAKIDAYATAVSVMPKQKALDFLKTHKEIGFIVIDSEGRIYYGNLKGLLEVKWLSYKEKATMPSSSRNKKTNSTKATILTHPDTTSPVDMSR</sequence>
<keyword evidence="3 10" id="KW-0285">Flavoprotein</keyword>
<gene>
    <name evidence="13" type="ORF">IMZ28_02815</name>
</gene>
<dbReference type="InterPro" id="IPR003374">
    <property type="entry name" value="ApbE-like_sf"/>
</dbReference>
<dbReference type="RefSeq" id="WP_197549202.1">
    <property type="nucleotide sequence ID" value="NZ_CP063164.1"/>
</dbReference>
<evidence type="ECO:0000256" key="1">
    <source>
        <dbReference type="ARBA" id="ARBA00011955"/>
    </source>
</evidence>
<keyword evidence="5 10" id="KW-0479">Metal-binding</keyword>
<dbReference type="AlphaFoldDB" id="A0A7M1S4S9"/>
<feature type="compositionally biased region" description="Polar residues" evidence="12">
    <location>
        <begin position="338"/>
        <end position="348"/>
    </location>
</feature>
<feature type="binding site" evidence="11">
    <location>
        <position position="265"/>
    </location>
    <ligand>
        <name>Mg(2+)</name>
        <dbReference type="ChEBI" id="CHEBI:18420"/>
    </ligand>
</feature>
<keyword evidence="14" id="KW-1185">Reference proteome</keyword>
<reference evidence="13 14" key="1">
    <citation type="submission" date="2020-10" db="EMBL/GenBank/DDBJ databases">
        <title>The genome of sulfurovum sp.</title>
        <authorList>
            <person name="Xie S."/>
            <person name="Shao Z."/>
            <person name="Jiang L."/>
        </authorList>
    </citation>
    <scope>NUCLEOTIDE SEQUENCE [LARGE SCALE GENOMIC DNA]</scope>
    <source>
        <strain evidence="13 14">ST-419</strain>
    </source>
</reference>
<evidence type="ECO:0000256" key="5">
    <source>
        <dbReference type="ARBA" id="ARBA00022723"/>
    </source>
</evidence>
<dbReference type="SUPFAM" id="SSF143631">
    <property type="entry name" value="ApbE-like"/>
    <property type="match status" value="1"/>
</dbReference>
<protein>
    <recommendedName>
        <fullName evidence="2 10">FAD:protein FMN transferase</fullName>
        <ecNumber evidence="1 10">2.7.1.180</ecNumber>
    </recommendedName>
    <alternativeName>
        <fullName evidence="8 10">Flavin transferase</fullName>
    </alternativeName>
</protein>
<dbReference type="EMBL" id="CP063164">
    <property type="protein sequence ID" value="QOR62425.1"/>
    <property type="molecule type" value="Genomic_DNA"/>
</dbReference>
<evidence type="ECO:0000256" key="6">
    <source>
        <dbReference type="ARBA" id="ARBA00022827"/>
    </source>
</evidence>
<evidence type="ECO:0000256" key="4">
    <source>
        <dbReference type="ARBA" id="ARBA00022679"/>
    </source>
</evidence>
<dbReference type="Pfam" id="PF02424">
    <property type="entry name" value="ApbE"/>
    <property type="match status" value="1"/>
</dbReference>
<evidence type="ECO:0000256" key="7">
    <source>
        <dbReference type="ARBA" id="ARBA00022842"/>
    </source>
</evidence>
<dbReference type="Gene3D" id="3.10.520.10">
    <property type="entry name" value="ApbE-like domains"/>
    <property type="match status" value="1"/>
</dbReference>
<name>A0A7M1S4S9_9BACT</name>